<feature type="domain" description="TonB-dependent receptor plug" evidence="8">
    <location>
        <begin position="67"/>
        <end position="170"/>
    </location>
</feature>
<dbReference type="RefSeq" id="WP_128227330.1">
    <property type="nucleotide sequence ID" value="NZ_SACR01000001.1"/>
</dbReference>
<accession>A0A437RSF9</accession>
<dbReference type="Proteomes" id="UP000285575">
    <property type="component" value="Unassembled WGS sequence"/>
</dbReference>
<dbReference type="InterPro" id="IPR036942">
    <property type="entry name" value="Beta-barrel_TonB_sf"/>
</dbReference>
<protein>
    <submittedName>
        <fullName evidence="9">TonB-dependent receptor</fullName>
    </submittedName>
</protein>
<dbReference type="SUPFAM" id="SSF56935">
    <property type="entry name" value="Porins"/>
    <property type="match status" value="1"/>
</dbReference>
<keyword evidence="6" id="KW-0732">Signal</keyword>
<evidence type="ECO:0000256" key="3">
    <source>
        <dbReference type="ARBA" id="ARBA00023136"/>
    </source>
</evidence>
<keyword evidence="3 5" id="KW-0472">Membrane</keyword>
<evidence type="ECO:0000313" key="10">
    <source>
        <dbReference type="Proteomes" id="UP000285575"/>
    </source>
</evidence>
<dbReference type="Gene3D" id="2.170.130.10">
    <property type="entry name" value="TonB-dependent receptor, plug domain"/>
    <property type="match status" value="1"/>
</dbReference>
<keyword evidence="4" id="KW-0998">Cell outer membrane</keyword>
<evidence type="ECO:0000256" key="6">
    <source>
        <dbReference type="SAM" id="SignalP"/>
    </source>
</evidence>
<reference evidence="9 10" key="1">
    <citation type="submission" date="2019-01" db="EMBL/GenBank/DDBJ databases">
        <authorList>
            <person name="Chen W.-M."/>
        </authorList>
    </citation>
    <scope>NUCLEOTIDE SEQUENCE [LARGE SCALE GENOMIC DNA]</scope>
    <source>
        <strain evidence="9 10">KYPY4</strain>
    </source>
</reference>
<dbReference type="Pfam" id="PF00593">
    <property type="entry name" value="TonB_dep_Rec_b-barrel"/>
    <property type="match status" value="1"/>
</dbReference>
<dbReference type="OrthoDB" id="8727862at2"/>
<organism evidence="9 10">
    <name type="scientific">Rubrivivax rivuli</name>
    <dbReference type="NCBI Taxonomy" id="1862385"/>
    <lineage>
        <taxon>Bacteria</taxon>
        <taxon>Pseudomonadati</taxon>
        <taxon>Pseudomonadota</taxon>
        <taxon>Betaproteobacteria</taxon>
        <taxon>Burkholderiales</taxon>
        <taxon>Sphaerotilaceae</taxon>
        <taxon>Rubrivivax</taxon>
    </lineage>
</organism>
<comment type="subcellular location">
    <subcellularLocation>
        <location evidence="1 5">Cell outer membrane</location>
    </subcellularLocation>
</comment>
<evidence type="ECO:0000259" key="8">
    <source>
        <dbReference type="Pfam" id="PF07715"/>
    </source>
</evidence>
<feature type="domain" description="TonB-dependent receptor-like beta-barrel" evidence="7">
    <location>
        <begin position="507"/>
        <end position="875"/>
    </location>
</feature>
<dbReference type="GO" id="GO:0009279">
    <property type="term" value="C:cell outer membrane"/>
    <property type="evidence" value="ECO:0007669"/>
    <property type="project" value="UniProtKB-SubCell"/>
</dbReference>
<dbReference type="EMBL" id="SACR01000001">
    <property type="protein sequence ID" value="RVU49697.1"/>
    <property type="molecule type" value="Genomic_DNA"/>
</dbReference>
<keyword evidence="5" id="KW-0798">TonB box</keyword>
<comment type="similarity">
    <text evidence="2 5">Belongs to the TonB-dependent receptor family.</text>
</comment>
<name>A0A437RSF9_9BURK</name>
<dbReference type="InterPro" id="IPR000531">
    <property type="entry name" value="Beta-barrel_TonB"/>
</dbReference>
<proteinExistence type="inferred from homology"/>
<evidence type="ECO:0000256" key="1">
    <source>
        <dbReference type="ARBA" id="ARBA00004442"/>
    </source>
</evidence>
<dbReference type="InterPro" id="IPR012910">
    <property type="entry name" value="Plug_dom"/>
</dbReference>
<dbReference type="InterPro" id="IPR037066">
    <property type="entry name" value="Plug_dom_sf"/>
</dbReference>
<dbReference type="PANTHER" id="PTHR40980:SF3">
    <property type="entry name" value="TONB-DEPENDENT RECEPTOR-LIKE BETA-BARREL DOMAIN-CONTAINING PROTEIN"/>
    <property type="match status" value="1"/>
</dbReference>
<evidence type="ECO:0000259" key="7">
    <source>
        <dbReference type="Pfam" id="PF00593"/>
    </source>
</evidence>
<dbReference type="AlphaFoldDB" id="A0A437RSF9"/>
<evidence type="ECO:0000313" key="9">
    <source>
        <dbReference type="EMBL" id="RVU49697.1"/>
    </source>
</evidence>
<feature type="chain" id="PRO_5019196407" evidence="6">
    <location>
        <begin position="37"/>
        <end position="908"/>
    </location>
</feature>
<dbReference type="CDD" id="cd01347">
    <property type="entry name" value="ligand_gated_channel"/>
    <property type="match status" value="1"/>
</dbReference>
<evidence type="ECO:0000256" key="4">
    <source>
        <dbReference type="ARBA" id="ARBA00023237"/>
    </source>
</evidence>
<comment type="caution">
    <text evidence="9">The sequence shown here is derived from an EMBL/GenBank/DDBJ whole genome shotgun (WGS) entry which is preliminary data.</text>
</comment>
<gene>
    <name evidence="9" type="ORF">EOE66_03845</name>
</gene>
<dbReference type="PANTHER" id="PTHR40980">
    <property type="entry name" value="PLUG DOMAIN-CONTAINING PROTEIN"/>
    <property type="match status" value="1"/>
</dbReference>
<keyword evidence="9" id="KW-0675">Receptor</keyword>
<dbReference type="Pfam" id="PF07715">
    <property type="entry name" value="Plug"/>
    <property type="match status" value="1"/>
</dbReference>
<evidence type="ECO:0000256" key="2">
    <source>
        <dbReference type="ARBA" id="ARBA00009810"/>
    </source>
</evidence>
<dbReference type="NCBIfam" id="TIGR01782">
    <property type="entry name" value="TonB-Xanth-Caul"/>
    <property type="match status" value="1"/>
</dbReference>
<keyword evidence="10" id="KW-1185">Reference proteome</keyword>
<evidence type="ECO:0000256" key="5">
    <source>
        <dbReference type="RuleBase" id="RU003357"/>
    </source>
</evidence>
<dbReference type="Gene3D" id="2.40.170.20">
    <property type="entry name" value="TonB-dependent receptor, beta-barrel domain"/>
    <property type="match status" value="1"/>
</dbReference>
<feature type="signal peptide" evidence="6">
    <location>
        <begin position="1"/>
        <end position="36"/>
    </location>
</feature>
<sequence>MKSSYPRSSAQRALLQATPVAAAVAAMLMASGVAQAQTAPAAGASAAPQVITVTGIRRGIESAINTKKNADAIVESISAEDIGKLPDSSIAESIARLPGLTAQRVNGRATEINIRGLSGDFANTLLNGREQVSTGNNRSVEFDQYPSELLSGVSIYKTPTSDLLGQGLSGTIDLQTVRPLNFGQRVIGVNVRGEKNGGGTPFEGDGTRFNFTYIDQFADRTLGVAFGVARLSQKVGKSRSETYDTNNTGNFANVNGGQNFTFNQGFKYFVDDTDETRTGAMAVLEYKPNKDFTSVVDLFYSKFEKDVIRRGLEIQVNDSWKGGSLAFQSPTLTNATVTNGRLVSGTWGNVNPLSRTIWEPREDELKSFGWNNKLKFAGGWTGMADLSFSSAESREQIIEMEAGVFDTVNNRPLPGTVTVSNYNSITGLQYDHGNPAIVRLTDPESWGQNGYDKIITTKDELKAIKLVGQKDLEGFFSRVSFGLNLTQRDKTKGSAENFLRLPARSATNTNPGTPLPAGAGSLALPGLGFNTVSFDPGAAYPSLYRLDRNINGDILRKGWEVNEDIKTVFVKADIDTELFGLPVRGNVGTQIVKSDQSSTAPVVDNTNQGTFTLRTAGKSYTDFLPTLNVTMELASDQFLRLGVGRQMARPRMDQLSAFTRSEVNDQLKWTGSGGNPNLDPYRATALDVSYEKYFGTKGYISAAAFYKDLKSYIFDFKNTQFNFSGFPNLSGRVPTSNIGEFTAPVNGKGGTIKGLELAVDVPLNLLFKPLDGFGIQASYSDTKSAIKPFGDADVRPLPGLSRKVQTLTAYYENSGFSIRVANRKRSSFIAEIEGFGADREYKYARPETITDLQLSYEIQSGIAKGLNFLLQVNNLNNEPYVEYDGGTGRDTKKDEYGRTMLFGVSYKF</sequence>
<dbReference type="InterPro" id="IPR010104">
    <property type="entry name" value="TonB_rcpt_bac"/>
</dbReference>